<comment type="caution">
    <text evidence="2">The sequence shown here is derived from an EMBL/GenBank/DDBJ whole genome shotgun (WGS) entry which is preliminary data.</text>
</comment>
<evidence type="ECO:0000256" key="1">
    <source>
        <dbReference type="SAM" id="MobiDB-lite"/>
    </source>
</evidence>
<feature type="region of interest" description="Disordered" evidence="1">
    <location>
        <begin position="1383"/>
        <end position="1406"/>
    </location>
</feature>
<organism evidence="2 3">
    <name type="scientific">Podospora australis</name>
    <dbReference type="NCBI Taxonomy" id="1536484"/>
    <lineage>
        <taxon>Eukaryota</taxon>
        <taxon>Fungi</taxon>
        <taxon>Dikarya</taxon>
        <taxon>Ascomycota</taxon>
        <taxon>Pezizomycotina</taxon>
        <taxon>Sordariomycetes</taxon>
        <taxon>Sordariomycetidae</taxon>
        <taxon>Sordariales</taxon>
        <taxon>Podosporaceae</taxon>
        <taxon>Podospora</taxon>
    </lineage>
</organism>
<feature type="region of interest" description="Disordered" evidence="1">
    <location>
        <begin position="1493"/>
        <end position="1538"/>
    </location>
</feature>
<feature type="compositionally biased region" description="Polar residues" evidence="1">
    <location>
        <begin position="578"/>
        <end position="601"/>
    </location>
</feature>
<feature type="region of interest" description="Disordered" evidence="1">
    <location>
        <begin position="760"/>
        <end position="1089"/>
    </location>
</feature>
<feature type="compositionally biased region" description="Low complexity" evidence="1">
    <location>
        <begin position="711"/>
        <end position="722"/>
    </location>
</feature>
<feature type="region of interest" description="Disordered" evidence="1">
    <location>
        <begin position="1228"/>
        <end position="1254"/>
    </location>
</feature>
<sequence>MAWWDSTQRDGRQDGSFLPSLRDTMILGNAIPQMGHIPHITSPNTRAMERERALLSPVFEHHNTGGPPNTPSLVVHVEILFTDPVIRSRYTRSYGSSQTLDASSRICRGLVRRIERCCEELITRKDSSALEALRDGGLERKPSRFEMNFRIMRRSKGEWAERTYRSYQKQPLTIGFTREVILATHRMIGLFLRRHDENFKWLDYPDVDSEIDVAGLEDSQTTDTSSSDGPVSLSCIPNFRFNEFTQTFDFVPGYSVELSFRSRYPLRRISVFQKSVKINSNQASPLTLFTSEDLLWKGTQAINQELDSRKRALDARSSRPSDGQHWCDDALEIELRIVNHLGPTYSHVHKEIKSNLVLFHDPDSRDCTDFFHQLQTCLAGLRDDTDAKINDLEDLDIRIRELKGVGWTRKDAARFTIGSSVSYGQRTIQAALDRIQTGIGDVIRGHDIAIHITAHKRDHLVVDKAIVAHEKRGRPKEIFGSPSEAESAFISRLQARVQQDIDRVFEDSCSIDDLPDDEEGAEEPAVVVRPSTPSYFERPLSDPVEGIYSPAKDLLPLAQSSPSVEKDVPASPIKLSSPLPTVQSPAIQSPSKQVKTPSSRFKGSPRRLVKRVLSLGRRSTDSVKTINNLKPTENPFVGNNYMPSSPAPSIVGPNVGAGEKSAIEDRASTGVEVKVPKRSFSLVGKRSWSALRALRSSNTTTLMEVDENPSARRSGSSRSRSSVELAMTNSNSAPSEKYAASVASETRSIGHDLAVMTSEDVGMRSDTRSVRSVHAVASPLHADGGFRSNSVHPQADNVSLQNDDRKKASSAATTKGKMDSPSVFEDARESAPSPGVEDILKSETESSFTRGATPGFDQYSTAPSTPDLSSGDSSPRHSLLITPVYVRSGSGARDPLLRNFNPESEDTGMDAAPEIAESDCKDFARPATEAFLPAPGMPVDQHAAQSSGPTPESDLSLKPAPRIQPTRPHNTTNNTNNNNNNNNNNNSSGPEKSKSNITNSLGAEKVAGSDCSPAVVPDFPTQVRKNGSNPAAPTNEHSQHSETASGPNTKADKPLNRLGADDINGSRDTNGEDVSQGTERASARSNIDLEFPDVTVREHLTQNGGSAQVTEKIHLKSNIELEFPDVTVQEDLKQVNGSVRVPEKTAAGSNIELEYPEATVQKHLEPSHGSLVATEIAHTGSNIDFEFSETDVQRHLEKGNGFVTKTESCRSGSNIEFEFSEISVQKHLRENHSPGSCAEEIDPEPKGGVSVGSADTAAEKKPGAAFTDEIAVNSAEPIAVSTPSADDRPTKDAAGPVEPAQNVGAVKNVLNGAEIKPKTADVPLNQVPDRFEESPLGLELAAAEAEHNGALKDPVPSKATEKTDGDVEAVDAQQLASELEVQVDNGVKQSSATESTPAEPVEVGRSPEDIVDRELANELEVQLSPESEGTNGTVLCKIENGDVTTRPAAAAAEGDILYGAGRKGEIREEDPSSVQPAVPPAISVEDLTTIQDESQTPAKTGPPRLAPVPDISRLLPHPNRNSTSTLSSTSTYSDASSFTTTVRGSVDTFRPSFDELLASRGSVDTFRPSIDERQRVRLSSSSSADDDEEYVPRPQTAGYLGLHESPFKGMGLRGALGDRRRCSLPLQHLLDEDQLNKLGAAAPAPASEAGSSRSKLKKHRRAKSAKVVAQPQSEEGAGASAMFPKVMMLFAGAMALSKIVNRSS</sequence>
<feature type="compositionally biased region" description="Basic residues" evidence="1">
    <location>
        <begin position="1654"/>
        <end position="1664"/>
    </location>
</feature>
<accession>A0AAN6X4Q6</accession>
<feature type="compositionally biased region" description="Polar residues" evidence="1">
    <location>
        <begin position="987"/>
        <end position="1001"/>
    </location>
</feature>
<proteinExistence type="predicted"/>
<feature type="region of interest" description="Disordered" evidence="1">
    <location>
        <begin position="575"/>
        <end position="603"/>
    </location>
</feature>
<feature type="compositionally biased region" description="Polar residues" evidence="1">
    <location>
        <begin position="1023"/>
        <end position="1048"/>
    </location>
</feature>
<feature type="compositionally biased region" description="Polar residues" evidence="1">
    <location>
        <begin position="858"/>
        <end position="873"/>
    </location>
</feature>
<reference evidence="2" key="2">
    <citation type="submission" date="2023-05" db="EMBL/GenBank/DDBJ databases">
        <authorList>
            <consortium name="Lawrence Berkeley National Laboratory"/>
            <person name="Steindorff A."/>
            <person name="Hensen N."/>
            <person name="Bonometti L."/>
            <person name="Westerberg I."/>
            <person name="Brannstrom I.O."/>
            <person name="Guillou S."/>
            <person name="Cros-Aarteil S."/>
            <person name="Calhoun S."/>
            <person name="Haridas S."/>
            <person name="Kuo A."/>
            <person name="Mondo S."/>
            <person name="Pangilinan J."/>
            <person name="Riley R."/>
            <person name="Labutti K."/>
            <person name="Andreopoulos B."/>
            <person name="Lipzen A."/>
            <person name="Chen C."/>
            <person name="Yanf M."/>
            <person name="Daum C."/>
            <person name="Ng V."/>
            <person name="Clum A."/>
            <person name="Ohm R."/>
            <person name="Martin F."/>
            <person name="Silar P."/>
            <person name="Natvig D."/>
            <person name="Lalanne C."/>
            <person name="Gautier V."/>
            <person name="Ament-Velasquez S.L."/>
            <person name="Kruys A."/>
            <person name="Hutchinson M.I."/>
            <person name="Powell A.J."/>
            <person name="Barry K."/>
            <person name="Miller A.N."/>
            <person name="Grigoriev I.V."/>
            <person name="Debuchy R."/>
            <person name="Gladieux P."/>
            <person name="Thoren M.H."/>
            <person name="Johannesson H."/>
        </authorList>
    </citation>
    <scope>NUCLEOTIDE SEQUENCE</scope>
    <source>
        <strain evidence="2">PSN309</strain>
    </source>
</reference>
<feature type="region of interest" description="Disordered" evidence="1">
    <location>
        <begin position="704"/>
        <end position="745"/>
    </location>
</feature>
<protein>
    <submittedName>
        <fullName evidence="2">Uncharacterized protein</fullName>
    </submittedName>
</protein>
<dbReference type="Proteomes" id="UP001302126">
    <property type="component" value="Unassembled WGS sequence"/>
</dbReference>
<feature type="region of interest" description="Disordered" evidence="1">
    <location>
        <begin position="1640"/>
        <end position="1677"/>
    </location>
</feature>
<feature type="compositionally biased region" description="Low complexity" evidence="1">
    <location>
        <begin position="970"/>
        <end position="986"/>
    </location>
</feature>
<feature type="compositionally biased region" description="Polar residues" evidence="1">
    <location>
        <begin position="1066"/>
        <end position="1085"/>
    </location>
</feature>
<feature type="compositionally biased region" description="Low complexity" evidence="1">
    <location>
        <begin position="1522"/>
        <end position="1538"/>
    </location>
</feature>
<gene>
    <name evidence="2" type="ORF">QBC35DRAFT_481256</name>
</gene>
<feature type="compositionally biased region" description="Polar residues" evidence="1">
    <location>
        <begin position="1387"/>
        <end position="1396"/>
    </location>
</feature>
<feature type="compositionally biased region" description="Low complexity" evidence="1">
    <location>
        <begin position="1640"/>
        <end position="1652"/>
    </location>
</feature>
<evidence type="ECO:0000313" key="2">
    <source>
        <dbReference type="EMBL" id="KAK4193333.1"/>
    </source>
</evidence>
<keyword evidence="3" id="KW-1185">Reference proteome</keyword>
<dbReference type="EMBL" id="MU864351">
    <property type="protein sequence ID" value="KAK4193333.1"/>
    <property type="molecule type" value="Genomic_DNA"/>
</dbReference>
<reference evidence="2" key="1">
    <citation type="journal article" date="2023" name="Mol. Phylogenet. Evol.">
        <title>Genome-scale phylogeny and comparative genomics of the fungal order Sordariales.</title>
        <authorList>
            <person name="Hensen N."/>
            <person name="Bonometti L."/>
            <person name="Westerberg I."/>
            <person name="Brannstrom I.O."/>
            <person name="Guillou S."/>
            <person name="Cros-Aarteil S."/>
            <person name="Calhoun S."/>
            <person name="Haridas S."/>
            <person name="Kuo A."/>
            <person name="Mondo S."/>
            <person name="Pangilinan J."/>
            <person name="Riley R."/>
            <person name="LaButti K."/>
            <person name="Andreopoulos B."/>
            <person name="Lipzen A."/>
            <person name="Chen C."/>
            <person name="Yan M."/>
            <person name="Daum C."/>
            <person name="Ng V."/>
            <person name="Clum A."/>
            <person name="Steindorff A."/>
            <person name="Ohm R.A."/>
            <person name="Martin F."/>
            <person name="Silar P."/>
            <person name="Natvig D.O."/>
            <person name="Lalanne C."/>
            <person name="Gautier V."/>
            <person name="Ament-Velasquez S.L."/>
            <person name="Kruys A."/>
            <person name="Hutchinson M.I."/>
            <person name="Powell A.J."/>
            <person name="Barry K."/>
            <person name="Miller A.N."/>
            <person name="Grigoriev I.V."/>
            <person name="Debuchy R."/>
            <person name="Gladieux P."/>
            <person name="Hiltunen Thoren M."/>
            <person name="Johannesson H."/>
        </authorList>
    </citation>
    <scope>NUCLEOTIDE SEQUENCE</scope>
    <source>
        <strain evidence="2">PSN309</strain>
    </source>
</reference>
<evidence type="ECO:0000313" key="3">
    <source>
        <dbReference type="Proteomes" id="UP001302126"/>
    </source>
</evidence>
<name>A0AAN6X4Q6_9PEZI</name>
<feature type="compositionally biased region" description="Polar residues" evidence="1">
    <location>
        <begin position="787"/>
        <end position="801"/>
    </location>
</feature>